<evidence type="ECO:0000313" key="6">
    <source>
        <dbReference type="Proteomes" id="UP000693946"/>
    </source>
</evidence>
<keyword evidence="6" id="KW-1185">Reference proteome</keyword>
<comment type="subcellular location">
    <subcellularLocation>
        <location evidence="1">Secreted</location>
    </subcellularLocation>
</comment>
<comment type="caution">
    <text evidence="5">The sequence shown here is derived from an EMBL/GenBank/DDBJ whole genome shotgun (WGS) entry which is preliminary data.</text>
</comment>
<name>A0AAV6Q8S9_SOLSE</name>
<evidence type="ECO:0000256" key="4">
    <source>
        <dbReference type="SAM" id="MobiDB-lite"/>
    </source>
</evidence>
<accession>A0AAV6Q8S9</accession>
<dbReference type="Proteomes" id="UP000693946">
    <property type="component" value="Linkage Group LG7"/>
</dbReference>
<dbReference type="GO" id="GO:0005125">
    <property type="term" value="F:cytokine activity"/>
    <property type="evidence" value="ECO:0007669"/>
    <property type="project" value="InterPro"/>
</dbReference>
<protein>
    <submittedName>
        <fullName evidence="5">Interleukin-17C-like</fullName>
    </submittedName>
</protein>
<keyword evidence="3" id="KW-0732">Signal</keyword>
<evidence type="ECO:0000313" key="5">
    <source>
        <dbReference type="EMBL" id="KAG7483472.1"/>
    </source>
</evidence>
<proteinExistence type="predicted"/>
<feature type="region of interest" description="Disordered" evidence="4">
    <location>
        <begin position="72"/>
        <end position="97"/>
    </location>
</feature>
<feature type="compositionally biased region" description="Pro residues" evidence="4">
    <location>
        <begin position="76"/>
        <end position="85"/>
    </location>
</feature>
<sequence>MCVCVCVCLYIHTPGAMERTVTHSHMCGLIMAWVWQMVSCLGSLLLLSHRASSAADGSRRCISRRRWDKLSLSFSWPPPPPPPPGQENKRTCAQAGGDASKRSLAPWRYKVDRDVDRIPPNMGFAECLCRGCVVNQREDLSYNSVPVTVQVTVLRRKQCPTNKHNKHNKHKYLLTIESIKVPVACMCVVPKSNK</sequence>
<dbReference type="InterPro" id="IPR010345">
    <property type="entry name" value="IL-17_fam"/>
</dbReference>
<evidence type="ECO:0000256" key="3">
    <source>
        <dbReference type="ARBA" id="ARBA00022729"/>
    </source>
</evidence>
<organism evidence="5 6">
    <name type="scientific">Solea senegalensis</name>
    <name type="common">Senegalese sole</name>
    <dbReference type="NCBI Taxonomy" id="28829"/>
    <lineage>
        <taxon>Eukaryota</taxon>
        <taxon>Metazoa</taxon>
        <taxon>Chordata</taxon>
        <taxon>Craniata</taxon>
        <taxon>Vertebrata</taxon>
        <taxon>Euteleostomi</taxon>
        <taxon>Actinopterygii</taxon>
        <taxon>Neopterygii</taxon>
        <taxon>Teleostei</taxon>
        <taxon>Neoteleostei</taxon>
        <taxon>Acanthomorphata</taxon>
        <taxon>Carangaria</taxon>
        <taxon>Pleuronectiformes</taxon>
        <taxon>Pleuronectoidei</taxon>
        <taxon>Soleidae</taxon>
        <taxon>Solea</taxon>
    </lineage>
</organism>
<dbReference type="GO" id="GO:0005576">
    <property type="term" value="C:extracellular region"/>
    <property type="evidence" value="ECO:0007669"/>
    <property type="project" value="UniProtKB-SubCell"/>
</dbReference>
<evidence type="ECO:0000256" key="1">
    <source>
        <dbReference type="ARBA" id="ARBA00004613"/>
    </source>
</evidence>
<dbReference type="EMBL" id="JAGKHQ010000019">
    <property type="protein sequence ID" value="KAG7483472.1"/>
    <property type="molecule type" value="Genomic_DNA"/>
</dbReference>
<evidence type="ECO:0000256" key="2">
    <source>
        <dbReference type="ARBA" id="ARBA00022525"/>
    </source>
</evidence>
<dbReference type="Pfam" id="PF06083">
    <property type="entry name" value="IL17"/>
    <property type="match status" value="1"/>
</dbReference>
<keyword evidence="2" id="KW-0964">Secreted</keyword>
<gene>
    <name evidence="5" type="ORF">JOB18_049451</name>
</gene>
<reference evidence="5 6" key="1">
    <citation type="journal article" date="2021" name="Sci. Rep.">
        <title>Chromosome anchoring in Senegalese sole (Solea senegalensis) reveals sex-associated markers and genome rearrangements in flatfish.</title>
        <authorList>
            <person name="Guerrero-Cozar I."/>
            <person name="Gomez-Garrido J."/>
            <person name="Berbel C."/>
            <person name="Martinez-Blanch J.F."/>
            <person name="Alioto T."/>
            <person name="Claros M.G."/>
            <person name="Gagnaire P.A."/>
            <person name="Manchado M."/>
        </authorList>
    </citation>
    <scope>NUCLEOTIDE SEQUENCE [LARGE SCALE GENOMIC DNA]</scope>
    <source>
        <strain evidence="5">Sse05_10M</strain>
    </source>
</reference>
<dbReference type="AlphaFoldDB" id="A0AAV6Q8S9"/>